<name>L9L806_TUPCH</name>
<dbReference type="EMBL" id="KB320471">
    <property type="protein sequence ID" value="ELW71260.1"/>
    <property type="molecule type" value="Genomic_DNA"/>
</dbReference>
<dbReference type="AlphaFoldDB" id="L9L806"/>
<organism evidence="1 2">
    <name type="scientific">Tupaia chinensis</name>
    <name type="common">Chinese tree shrew</name>
    <name type="synonym">Tupaia belangeri chinensis</name>
    <dbReference type="NCBI Taxonomy" id="246437"/>
    <lineage>
        <taxon>Eukaryota</taxon>
        <taxon>Metazoa</taxon>
        <taxon>Chordata</taxon>
        <taxon>Craniata</taxon>
        <taxon>Vertebrata</taxon>
        <taxon>Euteleostomi</taxon>
        <taxon>Mammalia</taxon>
        <taxon>Eutheria</taxon>
        <taxon>Euarchontoglires</taxon>
        <taxon>Scandentia</taxon>
        <taxon>Tupaiidae</taxon>
        <taxon>Tupaia</taxon>
    </lineage>
</organism>
<keyword evidence="2" id="KW-1185">Reference proteome</keyword>
<protein>
    <submittedName>
        <fullName evidence="1">Uncharacterized protein</fullName>
    </submittedName>
</protein>
<sequence>MEKQGSQWGFTSGPGEVNHDNGLRAWVVEGMVKPFNEKIFGEVAVVAKDLIRQRQPPLLEQAAVSAMHDIQGKHCAQHLKARRNR</sequence>
<evidence type="ECO:0000313" key="1">
    <source>
        <dbReference type="EMBL" id="ELW71260.1"/>
    </source>
</evidence>
<gene>
    <name evidence="1" type="ORF">TREES_T100020244</name>
</gene>
<reference evidence="2" key="1">
    <citation type="submission" date="2012-07" db="EMBL/GenBank/DDBJ databases">
        <title>Genome of the Chinese tree shrew, a rising model animal genetically related to primates.</title>
        <authorList>
            <person name="Zhang G."/>
            <person name="Fan Y."/>
            <person name="Yao Y."/>
            <person name="Huang Z."/>
        </authorList>
    </citation>
    <scope>NUCLEOTIDE SEQUENCE [LARGE SCALE GENOMIC DNA]</scope>
</reference>
<accession>L9L806</accession>
<reference evidence="2" key="2">
    <citation type="journal article" date="2013" name="Nat. Commun.">
        <title>Genome of the Chinese tree shrew.</title>
        <authorList>
            <person name="Fan Y."/>
            <person name="Huang Z.Y."/>
            <person name="Cao C.C."/>
            <person name="Chen C.S."/>
            <person name="Chen Y.X."/>
            <person name="Fan D.D."/>
            <person name="He J."/>
            <person name="Hou H.L."/>
            <person name="Hu L."/>
            <person name="Hu X.T."/>
            <person name="Jiang X.T."/>
            <person name="Lai R."/>
            <person name="Lang Y.S."/>
            <person name="Liang B."/>
            <person name="Liao S.G."/>
            <person name="Mu D."/>
            <person name="Ma Y.Y."/>
            <person name="Niu Y.Y."/>
            <person name="Sun X.Q."/>
            <person name="Xia J.Q."/>
            <person name="Xiao J."/>
            <person name="Xiong Z.Q."/>
            <person name="Xu L."/>
            <person name="Yang L."/>
            <person name="Zhang Y."/>
            <person name="Zhao W."/>
            <person name="Zhao X.D."/>
            <person name="Zheng Y.T."/>
            <person name="Zhou J.M."/>
            <person name="Zhu Y.B."/>
            <person name="Zhang G.J."/>
            <person name="Wang J."/>
            <person name="Yao Y.G."/>
        </authorList>
    </citation>
    <scope>NUCLEOTIDE SEQUENCE [LARGE SCALE GENOMIC DNA]</scope>
</reference>
<dbReference type="Proteomes" id="UP000011518">
    <property type="component" value="Unassembled WGS sequence"/>
</dbReference>
<dbReference type="InParanoid" id="L9L806"/>
<evidence type="ECO:0000313" key="2">
    <source>
        <dbReference type="Proteomes" id="UP000011518"/>
    </source>
</evidence>
<proteinExistence type="predicted"/>